<protein>
    <submittedName>
        <fullName evidence="2">Uncharacterized protein</fullName>
    </submittedName>
</protein>
<name>A0A0D0A8B7_9AGAM</name>
<evidence type="ECO:0000313" key="2">
    <source>
        <dbReference type="EMBL" id="KIK37886.1"/>
    </source>
</evidence>
<dbReference type="AlphaFoldDB" id="A0A0D0A8B7"/>
<accession>A0A0D0A8B7</accession>
<dbReference type="InParanoid" id="A0A0D0A8B7"/>
<keyword evidence="3" id="KW-1185">Reference proteome</keyword>
<evidence type="ECO:0000313" key="3">
    <source>
        <dbReference type="Proteomes" id="UP000054485"/>
    </source>
</evidence>
<dbReference type="Proteomes" id="UP000054485">
    <property type="component" value="Unassembled WGS sequence"/>
</dbReference>
<gene>
    <name evidence="2" type="ORF">CY34DRAFT_809892</name>
</gene>
<proteinExistence type="predicted"/>
<sequence length="70" mass="7352">MPLTITLILPAATSQRILSNKPKHMLATPEGNDAANDTTTSVTPHTTFAHNVSRSAGTDVFSDDASDAND</sequence>
<feature type="compositionally biased region" description="Acidic residues" evidence="1">
    <location>
        <begin position="61"/>
        <end position="70"/>
    </location>
</feature>
<reference evidence="3" key="2">
    <citation type="submission" date="2015-01" db="EMBL/GenBank/DDBJ databases">
        <title>Evolutionary Origins and Diversification of the Mycorrhizal Mutualists.</title>
        <authorList>
            <consortium name="DOE Joint Genome Institute"/>
            <consortium name="Mycorrhizal Genomics Consortium"/>
            <person name="Kohler A."/>
            <person name="Kuo A."/>
            <person name="Nagy L.G."/>
            <person name="Floudas D."/>
            <person name="Copeland A."/>
            <person name="Barry K.W."/>
            <person name="Cichocki N."/>
            <person name="Veneault-Fourrey C."/>
            <person name="LaButti K."/>
            <person name="Lindquist E.A."/>
            <person name="Lipzen A."/>
            <person name="Lundell T."/>
            <person name="Morin E."/>
            <person name="Murat C."/>
            <person name="Riley R."/>
            <person name="Ohm R."/>
            <person name="Sun H."/>
            <person name="Tunlid A."/>
            <person name="Henrissat B."/>
            <person name="Grigoriev I.V."/>
            <person name="Hibbett D.S."/>
            <person name="Martin F."/>
        </authorList>
    </citation>
    <scope>NUCLEOTIDE SEQUENCE [LARGE SCALE GENOMIC DNA]</scope>
    <source>
        <strain evidence="3">UH-Slu-Lm8-n1</strain>
    </source>
</reference>
<organism evidence="2 3">
    <name type="scientific">Suillus luteus UH-Slu-Lm8-n1</name>
    <dbReference type="NCBI Taxonomy" id="930992"/>
    <lineage>
        <taxon>Eukaryota</taxon>
        <taxon>Fungi</taxon>
        <taxon>Dikarya</taxon>
        <taxon>Basidiomycota</taxon>
        <taxon>Agaricomycotina</taxon>
        <taxon>Agaricomycetes</taxon>
        <taxon>Agaricomycetidae</taxon>
        <taxon>Boletales</taxon>
        <taxon>Suillineae</taxon>
        <taxon>Suillaceae</taxon>
        <taxon>Suillus</taxon>
    </lineage>
</organism>
<feature type="region of interest" description="Disordered" evidence="1">
    <location>
        <begin position="50"/>
        <end position="70"/>
    </location>
</feature>
<evidence type="ECO:0000256" key="1">
    <source>
        <dbReference type="SAM" id="MobiDB-lite"/>
    </source>
</evidence>
<dbReference type="HOGENOM" id="CLU_2759498_0_0_1"/>
<reference evidence="2 3" key="1">
    <citation type="submission" date="2014-04" db="EMBL/GenBank/DDBJ databases">
        <authorList>
            <consortium name="DOE Joint Genome Institute"/>
            <person name="Kuo A."/>
            <person name="Ruytinx J."/>
            <person name="Rineau F."/>
            <person name="Colpaert J."/>
            <person name="Kohler A."/>
            <person name="Nagy L.G."/>
            <person name="Floudas D."/>
            <person name="Copeland A."/>
            <person name="Barry K.W."/>
            <person name="Cichocki N."/>
            <person name="Veneault-Fourrey C."/>
            <person name="LaButti K."/>
            <person name="Lindquist E.A."/>
            <person name="Lipzen A."/>
            <person name="Lundell T."/>
            <person name="Morin E."/>
            <person name="Murat C."/>
            <person name="Sun H."/>
            <person name="Tunlid A."/>
            <person name="Henrissat B."/>
            <person name="Grigoriev I.V."/>
            <person name="Hibbett D.S."/>
            <person name="Martin F."/>
            <person name="Nordberg H.P."/>
            <person name="Cantor M.N."/>
            <person name="Hua S.X."/>
        </authorList>
    </citation>
    <scope>NUCLEOTIDE SEQUENCE [LARGE SCALE GENOMIC DNA]</scope>
    <source>
        <strain evidence="2 3">UH-Slu-Lm8-n1</strain>
    </source>
</reference>
<dbReference type="EMBL" id="KN835423">
    <property type="protein sequence ID" value="KIK37886.1"/>
    <property type="molecule type" value="Genomic_DNA"/>
</dbReference>